<organism evidence="3 4">
    <name type="scientific">Megalops atlanticus</name>
    <name type="common">Tarpon</name>
    <name type="synonym">Clupea gigantea</name>
    <dbReference type="NCBI Taxonomy" id="7932"/>
    <lineage>
        <taxon>Eukaryota</taxon>
        <taxon>Metazoa</taxon>
        <taxon>Chordata</taxon>
        <taxon>Craniata</taxon>
        <taxon>Vertebrata</taxon>
        <taxon>Euteleostomi</taxon>
        <taxon>Actinopterygii</taxon>
        <taxon>Neopterygii</taxon>
        <taxon>Teleostei</taxon>
        <taxon>Elopiformes</taxon>
        <taxon>Megalopidae</taxon>
        <taxon>Megalops</taxon>
    </lineage>
</organism>
<evidence type="ECO:0000256" key="2">
    <source>
        <dbReference type="SAM" id="SignalP"/>
    </source>
</evidence>
<feature type="chain" id="PRO_5039220246" description="Secreted protein" evidence="2">
    <location>
        <begin position="20"/>
        <end position="67"/>
    </location>
</feature>
<evidence type="ECO:0000313" key="4">
    <source>
        <dbReference type="Proteomes" id="UP001046870"/>
    </source>
</evidence>
<reference evidence="3" key="1">
    <citation type="submission" date="2021-01" db="EMBL/GenBank/DDBJ databases">
        <authorList>
            <person name="Zahm M."/>
            <person name="Roques C."/>
            <person name="Cabau C."/>
            <person name="Klopp C."/>
            <person name="Donnadieu C."/>
            <person name="Jouanno E."/>
            <person name="Lampietro C."/>
            <person name="Louis A."/>
            <person name="Herpin A."/>
            <person name="Echchiki A."/>
            <person name="Berthelot C."/>
            <person name="Parey E."/>
            <person name="Roest-Crollius H."/>
            <person name="Braasch I."/>
            <person name="Postlethwait J."/>
            <person name="Bobe J."/>
            <person name="Montfort J."/>
            <person name="Bouchez O."/>
            <person name="Begum T."/>
            <person name="Mejri S."/>
            <person name="Adams A."/>
            <person name="Chen W.-J."/>
            <person name="Guiguen Y."/>
        </authorList>
    </citation>
    <scope>NUCLEOTIDE SEQUENCE</scope>
    <source>
        <strain evidence="3">YG-15Mar2019-1</strain>
        <tissue evidence="3">Brain</tissue>
    </source>
</reference>
<name>A0A9D3PR84_MEGAT</name>
<feature type="signal peptide" evidence="2">
    <location>
        <begin position="1"/>
        <end position="19"/>
    </location>
</feature>
<evidence type="ECO:0000313" key="3">
    <source>
        <dbReference type="EMBL" id="KAG7464887.1"/>
    </source>
</evidence>
<accession>A0A9D3PR84</accession>
<comment type="caution">
    <text evidence="3">The sequence shown here is derived from an EMBL/GenBank/DDBJ whole genome shotgun (WGS) entry which is preliminary data.</text>
</comment>
<evidence type="ECO:0000256" key="1">
    <source>
        <dbReference type="SAM" id="MobiDB-lite"/>
    </source>
</evidence>
<evidence type="ECO:0008006" key="5">
    <source>
        <dbReference type="Google" id="ProtNLM"/>
    </source>
</evidence>
<proteinExistence type="predicted"/>
<feature type="region of interest" description="Disordered" evidence="1">
    <location>
        <begin position="28"/>
        <end position="67"/>
    </location>
</feature>
<keyword evidence="2" id="KW-0732">Signal</keyword>
<gene>
    <name evidence="3" type="ORF">MATL_G00170420</name>
</gene>
<feature type="compositionally biased region" description="Polar residues" evidence="1">
    <location>
        <begin position="35"/>
        <end position="48"/>
    </location>
</feature>
<keyword evidence="4" id="KW-1185">Reference proteome</keyword>
<sequence length="67" mass="7179">MVVCRILLLLLEGLQRLRLRSVLWLPTPEALGPPVNSNGTPRSNPQGSSGEGGILRGTQDLSSVTEK</sequence>
<dbReference type="Proteomes" id="UP001046870">
    <property type="component" value="Chromosome 14"/>
</dbReference>
<protein>
    <recommendedName>
        <fullName evidence="5">Secreted protein</fullName>
    </recommendedName>
</protein>
<dbReference type="EMBL" id="JAFDVH010000014">
    <property type="protein sequence ID" value="KAG7464887.1"/>
    <property type="molecule type" value="Genomic_DNA"/>
</dbReference>
<dbReference type="AlphaFoldDB" id="A0A9D3PR84"/>